<dbReference type="NCBIfam" id="TIGR00217">
    <property type="entry name" value="malQ"/>
    <property type="match status" value="1"/>
</dbReference>
<dbReference type="Pfam" id="PF02446">
    <property type="entry name" value="Glyco_hydro_77"/>
    <property type="match status" value="1"/>
</dbReference>
<evidence type="ECO:0000256" key="8">
    <source>
        <dbReference type="ARBA" id="ARBA00031423"/>
    </source>
</evidence>
<keyword evidence="5 10" id="KW-0328">Glycosyltransferase</keyword>
<evidence type="ECO:0000256" key="4">
    <source>
        <dbReference type="ARBA" id="ARBA00020295"/>
    </source>
</evidence>
<evidence type="ECO:0000256" key="10">
    <source>
        <dbReference type="RuleBase" id="RU361207"/>
    </source>
</evidence>
<evidence type="ECO:0000256" key="5">
    <source>
        <dbReference type="ARBA" id="ARBA00022676"/>
    </source>
</evidence>
<dbReference type="GO" id="GO:0005975">
    <property type="term" value="P:carbohydrate metabolic process"/>
    <property type="evidence" value="ECO:0007669"/>
    <property type="project" value="InterPro"/>
</dbReference>
<evidence type="ECO:0000256" key="7">
    <source>
        <dbReference type="ARBA" id="ARBA00023277"/>
    </source>
</evidence>
<protein>
    <recommendedName>
        <fullName evidence="4 10">4-alpha-glucanotransferase</fullName>
        <ecNumber evidence="3 10">2.4.1.25</ecNumber>
    </recommendedName>
    <alternativeName>
        <fullName evidence="8 10">Amylomaltase</fullName>
    </alternativeName>
    <alternativeName>
        <fullName evidence="9 10">Disproportionating enzyme</fullName>
    </alternativeName>
</protein>
<evidence type="ECO:0000256" key="3">
    <source>
        <dbReference type="ARBA" id="ARBA00012560"/>
    </source>
</evidence>
<dbReference type="STRING" id="392484.LP43_2259"/>
<dbReference type="SUPFAM" id="SSF51445">
    <property type="entry name" value="(Trans)glycosidases"/>
    <property type="match status" value="1"/>
</dbReference>
<gene>
    <name evidence="11" type="ORF">LP43_2259</name>
</gene>
<evidence type="ECO:0000313" key="11">
    <source>
        <dbReference type="EMBL" id="KGM05947.1"/>
    </source>
</evidence>
<dbReference type="EMBL" id="JRQD01000006">
    <property type="protein sequence ID" value="KGM05947.1"/>
    <property type="molecule type" value="Genomic_DNA"/>
</dbReference>
<dbReference type="Gene3D" id="3.20.20.80">
    <property type="entry name" value="Glycosidases"/>
    <property type="match status" value="1"/>
</dbReference>
<evidence type="ECO:0000256" key="6">
    <source>
        <dbReference type="ARBA" id="ARBA00022679"/>
    </source>
</evidence>
<name>A0A0A0BE04_9GAMM</name>
<comment type="similarity">
    <text evidence="2 10">Belongs to the disproportionating enzyme family.</text>
</comment>
<sequence>MKQADIFEQRRSGVLLHITSLPAGNMGADAYRFVDFLAEAGVSVWQMLPLGPTHDDRSPYQCLSAHAGNNRLICRNMLKAQPWAEAKTISDPKMARLIANAYRQFDLHADEAEKQAFKDFCVQQQYWLDDYVLYREIRHLNQSRAWFDWPPELRDRDPEAMKKVTTERENALQIRRFEQFIFFRQWHQLRDYANDKGVKLFGDMPIFVAHDSADVWAERALFTLDDSGQATRVAGVPPDYFSETGQRWGNPLYDWQKHIDQNFDWWRRRLQTQLELFDLIRIDHFRGFEACWEIPASCETAIDGQWVTAPGEQLFDRLLELFGELPLVAEDLGIITDEVTALREKYGMPGMKILQFAFGGDASNPYLPHQQCEDSVTYTGTHDNNTTLGWYEALEPHVKAHMHSYMGETSEAMPWLFIRSALSSVSELAVVPFQDLLSLGAEHRMNVPGTIEGNWGWRFSWDMVPDAIPAKLKALNDLYGRV</sequence>
<dbReference type="Proteomes" id="UP000029999">
    <property type="component" value="Unassembled WGS sequence"/>
</dbReference>
<proteinExistence type="inferred from homology"/>
<accession>A0A0A0BE04</accession>
<organism evidence="11 12">
    <name type="scientific">Methylophaga thiooxydans</name>
    <dbReference type="NCBI Taxonomy" id="392484"/>
    <lineage>
        <taxon>Bacteria</taxon>
        <taxon>Pseudomonadati</taxon>
        <taxon>Pseudomonadota</taxon>
        <taxon>Gammaproteobacteria</taxon>
        <taxon>Thiotrichales</taxon>
        <taxon>Piscirickettsiaceae</taxon>
        <taxon>Methylophaga</taxon>
    </lineage>
</organism>
<dbReference type="GO" id="GO:0004134">
    <property type="term" value="F:4-alpha-glucanotransferase activity"/>
    <property type="evidence" value="ECO:0007669"/>
    <property type="project" value="UniProtKB-EC"/>
</dbReference>
<dbReference type="AlphaFoldDB" id="A0A0A0BE04"/>
<dbReference type="InterPro" id="IPR003385">
    <property type="entry name" value="Glyco_hydro_77"/>
</dbReference>
<evidence type="ECO:0000256" key="2">
    <source>
        <dbReference type="ARBA" id="ARBA00005684"/>
    </source>
</evidence>
<comment type="caution">
    <text evidence="11">The sequence shown here is derived from an EMBL/GenBank/DDBJ whole genome shotgun (WGS) entry which is preliminary data.</text>
</comment>
<dbReference type="InterPro" id="IPR017853">
    <property type="entry name" value="GH"/>
</dbReference>
<evidence type="ECO:0000256" key="1">
    <source>
        <dbReference type="ARBA" id="ARBA00000439"/>
    </source>
</evidence>
<dbReference type="NCBIfam" id="NF011080">
    <property type="entry name" value="PRK14508.1-3"/>
    <property type="match status" value="1"/>
</dbReference>
<comment type="catalytic activity">
    <reaction evidence="1 10">
        <text>Transfers a segment of a (1-&gt;4)-alpha-D-glucan to a new position in an acceptor, which may be glucose or a (1-&gt;4)-alpha-D-glucan.</text>
        <dbReference type="EC" id="2.4.1.25"/>
    </reaction>
</comment>
<dbReference type="PANTHER" id="PTHR32438:SF5">
    <property type="entry name" value="4-ALPHA-GLUCANOTRANSFERASE DPE1, CHLOROPLASTIC_AMYLOPLASTIC"/>
    <property type="match status" value="1"/>
</dbReference>
<keyword evidence="7 10" id="KW-0119">Carbohydrate metabolism</keyword>
<dbReference type="EC" id="2.4.1.25" evidence="3 10"/>
<reference evidence="11 12" key="1">
    <citation type="submission" date="2014-09" db="EMBL/GenBank/DDBJ databases">
        <authorList>
            <person name="Grob C."/>
            <person name="Taubert M."/>
            <person name="Howat A.M."/>
            <person name="Burns O.J."/>
            <person name="Dixon J.L."/>
            <person name="Chen Y."/>
            <person name="Murrell J.C."/>
        </authorList>
    </citation>
    <scope>NUCLEOTIDE SEQUENCE [LARGE SCALE GENOMIC DNA]</scope>
    <source>
        <strain evidence="11">L4</strain>
    </source>
</reference>
<dbReference type="PANTHER" id="PTHR32438">
    <property type="entry name" value="4-ALPHA-GLUCANOTRANSFERASE DPE1, CHLOROPLASTIC/AMYLOPLASTIC"/>
    <property type="match status" value="1"/>
</dbReference>
<evidence type="ECO:0000256" key="9">
    <source>
        <dbReference type="ARBA" id="ARBA00031501"/>
    </source>
</evidence>
<evidence type="ECO:0000313" key="12">
    <source>
        <dbReference type="Proteomes" id="UP000029999"/>
    </source>
</evidence>
<dbReference type="RefSeq" id="WP_036315371.1">
    <property type="nucleotide sequence ID" value="NZ_JRQD01000006.1"/>
</dbReference>
<keyword evidence="6 10" id="KW-0808">Transferase</keyword>